<accession>K5ZT88</accession>
<dbReference type="RefSeq" id="WP_009860245.1">
    <property type="nucleotide sequence ID" value="NZ_JH976471.1"/>
</dbReference>
<protein>
    <submittedName>
        <fullName evidence="1">Uncharacterized protein</fullName>
    </submittedName>
</protein>
<dbReference type="HOGENOM" id="CLU_2684488_0_0_10"/>
<name>K5ZT88_9BACT</name>
<dbReference type="AlphaFoldDB" id="K5ZT88"/>
<dbReference type="EMBL" id="AGZO01000009">
    <property type="protein sequence ID" value="EKN18954.1"/>
    <property type="molecule type" value="Genomic_DNA"/>
</dbReference>
<proteinExistence type="predicted"/>
<evidence type="ECO:0000313" key="1">
    <source>
        <dbReference type="EMBL" id="EKN18954.1"/>
    </source>
</evidence>
<evidence type="ECO:0000313" key="2">
    <source>
        <dbReference type="Proteomes" id="UP000006330"/>
    </source>
</evidence>
<sequence>MNMMKKEEIIDTIKQFACSLAEKELVDKYGKLPEQLMTKRGEYRSKYQDEFNKLYDRYEDRLIRLSGKNADKLFVCE</sequence>
<gene>
    <name evidence="1" type="ORF">HMPREF1076_00791</name>
</gene>
<dbReference type="Proteomes" id="UP000006330">
    <property type="component" value="Unassembled WGS sequence"/>
</dbReference>
<organism evidence="1 2">
    <name type="scientific">Parabacteroides goldsteinii CL02T12C30</name>
    <dbReference type="NCBI Taxonomy" id="999418"/>
    <lineage>
        <taxon>Bacteria</taxon>
        <taxon>Pseudomonadati</taxon>
        <taxon>Bacteroidota</taxon>
        <taxon>Bacteroidia</taxon>
        <taxon>Bacteroidales</taxon>
        <taxon>Tannerellaceae</taxon>
        <taxon>Parabacteroides</taxon>
    </lineage>
</organism>
<dbReference type="PATRIC" id="fig|999418.3.peg.803"/>
<comment type="caution">
    <text evidence="1">The sequence shown here is derived from an EMBL/GenBank/DDBJ whole genome shotgun (WGS) entry which is preliminary data.</text>
</comment>
<reference evidence="1 2" key="1">
    <citation type="submission" date="2012-02" db="EMBL/GenBank/DDBJ databases">
        <title>The Genome Sequence of Parabacteroides goldsteinii CL02T12C30.</title>
        <authorList>
            <consortium name="The Broad Institute Genome Sequencing Platform"/>
            <person name="Earl A."/>
            <person name="Ward D."/>
            <person name="Feldgarden M."/>
            <person name="Gevers D."/>
            <person name="Zitomersky N.L."/>
            <person name="Coyne M.J."/>
            <person name="Comstock L.E."/>
            <person name="Young S.K."/>
            <person name="Zeng Q."/>
            <person name="Gargeya S."/>
            <person name="Fitzgerald M."/>
            <person name="Haas B."/>
            <person name="Abouelleil A."/>
            <person name="Alvarado L."/>
            <person name="Arachchi H.M."/>
            <person name="Berlin A."/>
            <person name="Chapman S.B."/>
            <person name="Gearin G."/>
            <person name="Goldberg J."/>
            <person name="Griggs A."/>
            <person name="Gujja S."/>
            <person name="Hansen M."/>
            <person name="Heiman D."/>
            <person name="Howarth C."/>
            <person name="Larimer J."/>
            <person name="Lui A."/>
            <person name="MacDonald P.J.P."/>
            <person name="McCowen C."/>
            <person name="Montmayeur A."/>
            <person name="Murphy C."/>
            <person name="Neiman D."/>
            <person name="Pearson M."/>
            <person name="Priest M."/>
            <person name="Roberts A."/>
            <person name="Saif S."/>
            <person name="Shea T."/>
            <person name="Sisk P."/>
            <person name="Stolte C."/>
            <person name="Sykes S."/>
            <person name="Wortman J."/>
            <person name="Nusbaum C."/>
            <person name="Birren B."/>
        </authorList>
    </citation>
    <scope>NUCLEOTIDE SEQUENCE [LARGE SCALE GENOMIC DNA]</scope>
    <source>
        <strain evidence="1 2">CL02T12C30</strain>
    </source>
</reference>